<dbReference type="EMBL" id="EQ999973">
    <property type="protein sequence ID" value="OAS99494.1"/>
    <property type="molecule type" value="Genomic_DNA"/>
</dbReference>
<dbReference type="GeneID" id="69031059"/>
<gene>
    <name evidence="1" type="ORF">BDCG_16167</name>
</gene>
<evidence type="ECO:0008006" key="3">
    <source>
        <dbReference type="Google" id="ProtNLM"/>
    </source>
</evidence>
<sequence>MIKTGHTPFKTQYATVYYLHSRVFWSRWPGSCARLPSVPTLQLSLIDSDGQTGLQELIASLEQLNSHFLLAIANYHQIVLERPYLIEHISALGVTDSPLSLDESTHLICRARRDLKRFYLILDGPDECEETSVAVIKKLLAIEPPLTILVSSRPTATVLATLKDCATVCMPQPRSFNDFLAYATIMLNEYPVIAEHLDHNSENIANAAKRIVELSHGLFVLSKVSSNTIINIPWSPCEHY</sequence>
<dbReference type="RefSeq" id="XP_045279222.1">
    <property type="nucleotide sequence ID" value="XM_045425427.1"/>
</dbReference>
<accession>A0ABX2VQG8</accession>
<protein>
    <recommendedName>
        <fullName evidence="3">NACHT domain-containing protein</fullName>
    </recommendedName>
</protein>
<evidence type="ECO:0000313" key="1">
    <source>
        <dbReference type="EMBL" id="OAS99494.1"/>
    </source>
</evidence>
<keyword evidence="2" id="KW-1185">Reference proteome</keyword>
<reference evidence="2" key="1">
    <citation type="journal article" date="2015" name="PLoS Genet.">
        <title>The dynamic genome and transcriptome of the human fungal pathogen Blastomyces and close relative Emmonsia.</title>
        <authorList>
            <person name="Munoz J.F."/>
            <person name="Gauthier G.M."/>
            <person name="Desjardins C.A."/>
            <person name="Gallo J.E."/>
            <person name="Holder J."/>
            <person name="Sullivan T.D."/>
            <person name="Marty A.J."/>
            <person name="Carmen J.C."/>
            <person name="Chen Z."/>
            <person name="Ding L."/>
            <person name="Gujja S."/>
            <person name="Magrini V."/>
            <person name="Misas E."/>
            <person name="Mitreva M."/>
            <person name="Priest M."/>
            <person name="Saif S."/>
            <person name="Whiston E.A."/>
            <person name="Young S."/>
            <person name="Zeng Q."/>
            <person name="Goldman W.E."/>
            <person name="Mardis E.R."/>
            <person name="Taylor J.W."/>
            <person name="McEwen J.G."/>
            <person name="Clay O.K."/>
            <person name="Klein B.S."/>
            <person name="Cuomo C.A."/>
        </authorList>
    </citation>
    <scope>NUCLEOTIDE SEQUENCE [LARGE SCALE GENOMIC DNA]</scope>
    <source>
        <strain evidence="2">ER-3 / ATCC MYA-2586</strain>
    </source>
</reference>
<proteinExistence type="predicted"/>
<name>A0ABX2VQG8_AJEDR</name>
<evidence type="ECO:0000313" key="2">
    <source>
        <dbReference type="Proteomes" id="UP000002039"/>
    </source>
</evidence>
<organism evidence="1 2">
    <name type="scientific">Ajellomyces dermatitidis (strain ER-3 / ATCC MYA-2586)</name>
    <name type="common">Blastomyces dermatitidis</name>
    <dbReference type="NCBI Taxonomy" id="559297"/>
    <lineage>
        <taxon>Eukaryota</taxon>
        <taxon>Fungi</taxon>
        <taxon>Dikarya</taxon>
        <taxon>Ascomycota</taxon>
        <taxon>Pezizomycotina</taxon>
        <taxon>Eurotiomycetes</taxon>
        <taxon>Eurotiomycetidae</taxon>
        <taxon>Onygenales</taxon>
        <taxon>Ajellomycetaceae</taxon>
        <taxon>Blastomyces</taxon>
    </lineage>
</organism>
<dbReference type="Proteomes" id="UP000002039">
    <property type="component" value="Unassembled WGS sequence"/>
</dbReference>